<feature type="transmembrane region" description="Helical" evidence="10">
    <location>
        <begin position="132"/>
        <end position="149"/>
    </location>
</feature>
<keyword evidence="2" id="KW-1003">Cell membrane</keyword>
<accession>A0A9W9YY35</accession>
<keyword evidence="6 10" id="KW-0472">Membrane</keyword>
<evidence type="ECO:0000256" key="6">
    <source>
        <dbReference type="ARBA" id="ARBA00023136"/>
    </source>
</evidence>
<keyword evidence="3 10" id="KW-0812">Transmembrane</keyword>
<keyword evidence="5" id="KW-0297">G-protein coupled receptor</keyword>
<dbReference type="SUPFAM" id="SSF81321">
    <property type="entry name" value="Family A G protein-coupled receptor-like"/>
    <property type="match status" value="1"/>
</dbReference>
<feature type="transmembrane region" description="Helical" evidence="10">
    <location>
        <begin position="247"/>
        <end position="268"/>
    </location>
</feature>
<keyword evidence="9" id="KW-0807">Transducer</keyword>
<evidence type="ECO:0000256" key="7">
    <source>
        <dbReference type="ARBA" id="ARBA00023170"/>
    </source>
</evidence>
<dbReference type="PANTHER" id="PTHR24246:SF27">
    <property type="entry name" value="ADENOSINE RECEPTOR, ISOFORM A"/>
    <property type="match status" value="1"/>
</dbReference>
<evidence type="ECO:0000256" key="3">
    <source>
        <dbReference type="ARBA" id="ARBA00022692"/>
    </source>
</evidence>
<name>A0A9W9YY35_9CNID</name>
<dbReference type="OrthoDB" id="6151005at2759"/>
<dbReference type="Gene3D" id="1.20.1070.10">
    <property type="entry name" value="Rhodopsin 7-helix transmembrane proteins"/>
    <property type="match status" value="1"/>
</dbReference>
<dbReference type="Proteomes" id="UP001163046">
    <property type="component" value="Unassembled WGS sequence"/>
</dbReference>
<feature type="transmembrane region" description="Helical" evidence="10">
    <location>
        <begin position="20"/>
        <end position="45"/>
    </location>
</feature>
<dbReference type="EMBL" id="MU826845">
    <property type="protein sequence ID" value="KAJ7371496.1"/>
    <property type="molecule type" value="Genomic_DNA"/>
</dbReference>
<evidence type="ECO:0000256" key="4">
    <source>
        <dbReference type="ARBA" id="ARBA00022989"/>
    </source>
</evidence>
<evidence type="ECO:0000313" key="13">
    <source>
        <dbReference type="Proteomes" id="UP001163046"/>
    </source>
</evidence>
<evidence type="ECO:0000256" key="8">
    <source>
        <dbReference type="ARBA" id="ARBA00023180"/>
    </source>
</evidence>
<evidence type="ECO:0000256" key="9">
    <source>
        <dbReference type="ARBA" id="ARBA00023224"/>
    </source>
</evidence>
<dbReference type="PANTHER" id="PTHR24246">
    <property type="entry name" value="OLFACTORY RECEPTOR AND ADENOSINE RECEPTOR"/>
    <property type="match status" value="1"/>
</dbReference>
<dbReference type="GO" id="GO:0004930">
    <property type="term" value="F:G protein-coupled receptor activity"/>
    <property type="evidence" value="ECO:0007669"/>
    <property type="project" value="UniProtKB-KW"/>
</dbReference>
<gene>
    <name evidence="12" type="primary">ADORA2B_1</name>
    <name evidence="12" type="ORF">OS493_024835</name>
</gene>
<evidence type="ECO:0000256" key="5">
    <source>
        <dbReference type="ARBA" id="ARBA00023040"/>
    </source>
</evidence>
<dbReference type="InterPro" id="IPR000276">
    <property type="entry name" value="GPCR_Rhodpsn"/>
</dbReference>
<protein>
    <submittedName>
        <fullName evidence="12">Adenosine receptor A2b</fullName>
    </submittedName>
</protein>
<dbReference type="InterPro" id="IPR017452">
    <property type="entry name" value="GPCR_Rhodpsn_7TM"/>
</dbReference>
<evidence type="ECO:0000256" key="1">
    <source>
        <dbReference type="ARBA" id="ARBA00004651"/>
    </source>
</evidence>
<dbReference type="PROSITE" id="PS50262">
    <property type="entry name" value="G_PROTEIN_RECEP_F1_2"/>
    <property type="match status" value="1"/>
</dbReference>
<keyword evidence="8" id="KW-0325">Glycoprotein</keyword>
<proteinExistence type="predicted"/>
<dbReference type="GO" id="GO:0005886">
    <property type="term" value="C:plasma membrane"/>
    <property type="evidence" value="ECO:0007669"/>
    <property type="project" value="UniProtKB-SubCell"/>
</dbReference>
<evidence type="ECO:0000259" key="11">
    <source>
        <dbReference type="PROSITE" id="PS50262"/>
    </source>
</evidence>
<keyword evidence="7 12" id="KW-0675">Receptor</keyword>
<comment type="caution">
    <text evidence="12">The sequence shown here is derived from an EMBL/GenBank/DDBJ whole genome shotgun (WGS) entry which is preliminary data.</text>
</comment>
<evidence type="ECO:0000256" key="2">
    <source>
        <dbReference type="ARBA" id="ARBA00022475"/>
    </source>
</evidence>
<keyword evidence="4 10" id="KW-1133">Transmembrane helix</keyword>
<evidence type="ECO:0000256" key="10">
    <source>
        <dbReference type="SAM" id="Phobius"/>
    </source>
</evidence>
<feature type="transmembrane region" description="Helical" evidence="10">
    <location>
        <begin position="57"/>
        <end position="80"/>
    </location>
</feature>
<comment type="subcellular location">
    <subcellularLocation>
        <location evidence="1">Cell membrane</location>
        <topology evidence="1">Multi-pass membrane protein</topology>
    </subcellularLocation>
</comment>
<feature type="transmembrane region" description="Helical" evidence="10">
    <location>
        <begin position="100"/>
        <end position="120"/>
    </location>
</feature>
<keyword evidence="13" id="KW-1185">Reference proteome</keyword>
<dbReference type="Pfam" id="PF00001">
    <property type="entry name" value="7tm_1"/>
    <property type="match status" value="1"/>
</dbReference>
<dbReference type="PRINTS" id="PR00237">
    <property type="entry name" value="GPCRRHODOPSN"/>
</dbReference>
<feature type="transmembrane region" description="Helical" evidence="10">
    <location>
        <begin position="194"/>
        <end position="218"/>
    </location>
</feature>
<dbReference type="AlphaFoldDB" id="A0A9W9YY35"/>
<sequence length="285" mass="31614">MHHKGNTTCNESISTVYVTGIFVTLSVTGILSSAIGNTLVCVAVYKTKALRTPANYLLVSVSMASLMFVPVLATYAASLIMTMCDSMLSYLCRSSSRIDFVLFCVVMLHLLFISLDRLVAIKMPMRYQTLVTTKRTLATITVLWFVGVFEGLSPDLFYRIQHEDGKALIQLIHGCIQHNIIPDESQLEPIVPHFLVLMSLAVFLPSGIMLVSHAWILTISIRQYKRIRTLEDAVSQRRLTEMRAAKTVAITVFSALACFAPLLVVTFITTFQPPSELATNIGTTE</sequence>
<feature type="domain" description="G-protein coupled receptors family 1 profile" evidence="11">
    <location>
        <begin position="36"/>
        <end position="285"/>
    </location>
</feature>
<evidence type="ECO:0000313" key="12">
    <source>
        <dbReference type="EMBL" id="KAJ7371496.1"/>
    </source>
</evidence>
<reference evidence="12" key="1">
    <citation type="submission" date="2023-01" db="EMBL/GenBank/DDBJ databases">
        <title>Genome assembly of the deep-sea coral Lophelia pertusa.</title>
        <authorList>
            <person name="Herrera S."/>
            <person name="Cordes E."/>
        </authorList>
    </citation>
    <scope>NUCLEOTIDE SEQUENCE</scope>
    <source>
        <strain evidence="12">USNM1676648</strain>
        <tissue evidence="12">Polyp</tissue>
    </source>
</reference>
<organism evidence="12 13">
    <name type="scientific">Desmophyllum pertusum</name>
    <dbReference type="NCBI Taxonomy" id="174260"/>
    <lineage>
        <taxon>Eukaryota</taxon>
        <taxon>Metazoa</taxon>
        <taxon>Cnidaria</taxon>
        <taxon>Anthozoa</taxon>
        <taxon>Hexacorallia</taxon>
        <taxon>Scleractinia</taxon>
        <taxon>Caryophylliina</taxon>
        <taxon>Caryophylliidae</taxon>
        <taxon>Desmophyllum</taxon>
    </lineage>
</organism>